<name>A0A5J4QIK0_9ZZZZ</name>
<dbReference type="Gene3D" id="3.30.565.60">
    <property type="match status" value="1"/>
</dbReference>
<feature type="domain" description="Filamentation induced by cAMP protein Fic-like C-terminal" evidence="2">
    <location>
        <begin position="442"/>
        <end position="490"/>
    </location>
</feature>
<dbReference type="InterPro" id="IPR007421">
    <property type="entry name" value="Schlafen_AlbA_2_dom"/>
</dbReference>
<dbReference type="PANTHER" id="PTHR30595">
    <property type="entry name" value="GLPR-RELATED TRANSCRIPTIONAL REPRESSOR"/>
    <property type="match status" value="1"/>
</dbReference>
<sequence>MKANELKHIIPQGETTTVQFKKQADDAYKMGTEMVAFSNSQGGLLIIGVDDKTGAIIGLTFEEIQQTNALLVNAASENVKPAIVISTQTVDIDGQNVIVATIPQGKDKPYKDNKGIIWVKNGSDKRKVFSNTELRVMMQNCGNLAADKDSVEGSSYKDISLSTLRHFLYERYTAECVAAGITNTLIQTTEIDAIVNAIDVNFTIGQLLQNISLMDEKGQLTLSGLLLLGNSIQRYRPVFTVKCVSFVGNSMATSEFRDKMPDREIEGSLLHQYNAAISFITRNLKSIQVEENFNSIARLEIPLDVFVEILTNALIHRDYYQNSPIRLFIFDNRIEICSPGILPDSVTEDSIKEGISKPRNQLLFDNAKYLLPYTGIGSGIIRAMKSYNHITFENSYTKEEFVVTVHRQEIDEEGVQDKPKSVYDGVQDGGVYDEKILAFAVMAKSRKEIMDLIGLSTHSDNYERYMLPLLKKGLLTMTLPGKPNSKNQKYITTEQGKKWLIRAEKQQ</sequence>
<gene>
    <name evidence="3" type="ORF">EZS27_028716</name>
</gene>
<feature type="domain" description="Schlafen AlbA-2" evidence="1">
    <location>
        <begin position="14"/>
        <end position="127"/>
    </location>
</feature>
<organism evidence="3">
    <name type="scientific">termite gut metagenome</name>
    <dbReference type="NCBI Taxonomy" id="433724"/>
    <lineage>
        <taxon>unclassified sequences</taxon>
        <taxon>metagenomes</taxon>
        <taxon>organismal metagenomes</taxon>
    </lineage>
</organism>
<dbReference type="Gene3D" id="3.30.950.30">
    <property type="entry name" value="Schlafen, AAA domain"/>
    <property type="match status" value="1"/>
</dbReference>
<dbReference type="EMBL" id="SNRY01003252">
    <property type="protein sequence ID" value="KAA6321657.1"/>
    <property type="molecule type" value="Genomic_DNA"/>
</dbReference>
<dbReference type="PANTHER" id="PTHR30595:SF6">
    <property type="entry name" value="SCHLAFEN ALBA-2 DOMAIN-CONTAINING PROTEIN"/>
    <property type="match status" value="1"/>
</dbReference>
<protein>
    <recommendedName>
        <fullName evidence="4">ATP-dependent DNA helicase RecG</fullName>
    </recommendedName>
</protein>
<dbReference type="Pfam" id="PF21247">
    <property type="entry name" value="Fic-like_C"/>
    <property type="match status" value="1"/>
</dbReference>
<proteinExistence type="predicted"/>
<dbReference type="AlphaFoldDB" id="A0A5J4QIK0"/>
<accession>A0A5J4QIK0</accession>
<comment type="caution">
    <text evidence="3">The sequence shown here is derived from an EMBL/GenBank/DDBJ whole genome shotgun (WGS) entry which is preliminary data.</text>
</comment>
<dbReference type="InterPro" id="IPR038475">
    <property type="entry name" value="RecG_C_sf"/>
</dbReference>
<dbReference type="InterPro" id="IPR049514">
    <property type="entry name" value="Fic-like_C"/>
</dbReference>
<evidence type="ECO:0000259" key="2">
    <source>
        <dbReference type="Pfam" id="PF21247"/>
    </source>
</evidence>
<evidence type="ECO:0000313" key="3">
    <source>
        <dbReference type="EMBL" id="KAA6321657.1"/>
    </source>
</evidence>
<dbReference type="Pfam" id="PF04326">
    <property type="entry name" value="SLFN_AlbA_2"/>
    <property type="match status" value="1"/>
</dbReference>
<dbReference type="InterPro" id="IPR038461">
    <property type="entry name" value="Schlafen_AlbA_2_dom_sf"/>
</dbReference>
<evidence type="ECO:0008006" key="4">
    <source>
        <dbReference type="Google" id="ProtNLM"/>
    </source>
</evidence>
<reference evidence="3" key="1">
    <citation type="submission" date="2019-03" db="EMBL/GenBank/DDBJ databases">
        <title>Single cell metagenomics reveals metabolic interactions within the superorganism composed of flagellate Streblomastix strix and complex community of Bacteroidetes bacteria on its surface.</title>
        <authorList>
            <person name="Treitli S.C."/>
            <person name="Kolisko M."/>
            <person name="Husnik F."/>
            <person name="Keeling P."/>
            <person name="Hampl V."/>
        </authorList>
    </citation>
    <scope>NUCLEOTIDE SEQUENCE</scope>
    <source>
        <strain evidence="3">STM</strain>
    </source>
</reference>
<evidence type="ECO:0000259" key="1">
    <source>
        <dbReference type="Pfam" id="PF04326"/>
    </source>
</evidence>
<dbReference type="Pfam" id="PF13749">
    <property type="entry name" value="HATPase_c_4"/>
    <property type="match status" value="1"/>
</dbReference>